<sequence>MNGSSTLCRIRGLDSGREKLGKKHHGKCLAGTCGCYGYGTNDHQVKDCPTLTASGREAKQASLNGPNLDAPKKNRFYVLQAKYGKGANPNEGTGKL</sequence>
<dbReference type="AlphaFoldDB" id="M1DN88"/>
<dbReference type="PaxDb" id="4113-PGSC0003DMT400091711"/>
<dbReference type="Gramene" id="PGSC0003DMT400091711">
    <property type="protein sequence ID" value="PGSC0003DMT400091711"/>
    <property type="gene ID" value="PGSC0003DMG400041282"/>
</dbReference>
<accession>M1DN88</accession>
<dbReference type="InParanoid" id="M1DN88"/>
<proteinExistence type="predicted"/>
<dbReference type="Proteomes" id="UP000011115">
    <property type="component" value="Unassembled WGS sequence"/>
</dbReference>
<evidence type="ECO:0008006" key="3">
    <source>
        <dbReference type="Google" id="ProtNLM"/>
    </source>
</evidence>
<keyword evidence="2" id="KW-1185">Reference proteome</keyword>
<name>M1DN88_SOLTU</name>
<reference evidence="2" key="1">
    <citation type="journal article" date="2011" name="Nature">
        <title>Genome sequence and analysis of the tuber crop potato.</title>
        <authorList>
            <consortium name="The Potato Genome Sequencing Consortium"/>
        </authorList>
    </citation>
    <scope>NUCLEOTIDE SEQUENCE [LARGE SCALE GENOMIC DNA]</scope>
    <source>
        <strain evidence="2">cv. DM1-3 516 R44</strain>
    </source>
</reference>
<protein>
    <recommendedName>
        <fullName evidence="3">Zinc knuckle family protein</fullName>
    </recommendedName>
</protein>
<dbReference type="HOGENOM" id="CLU_2363766_0_0_1"/>
<evidence type="ECO:0000313" key="1">
    <source>
        <dbReference type="EnsemblPlants" id="PGSC0003DMT400091711"/>
    </source>
</evidence>
<reference evidence="1" key="2">
    <citation type="submission" date="2015-06" db="UniProtKB">
        <authorList>
            <consortium name="EnsemblPlants"/>
        </authorList>
    </citation>
    <scope>IDENTIFICATION</scope>
    <source>
        <strain evidence="1">DM1-3 516 R44</strain>
    </source>
</reference>
<evidence type="ECO:0000313" key="2">
    <source>
        <dbReference type="Proteomes" id="UP000011115"/>
    </source>
</evidence>
<dbReference type="EnsemblPlants" id="PGSC0003DMT400091711">
    <property type="protein sequence ID" value="PGSC0003DMT400091711"/>
    <property type="gene ID" value="PGSC0003DMG400041282"/>
</dbReference>
<organism evidence="1 2">
    <name type="scientific">Solanum tuberosum</name>
    <name type="common">Potato</name>
    <dbReference type="NCBI Taxonomy" id="4113"/>
    <lineage>
        <taxon>Eukaryota</taxon>
        <taxon>Viridiplantae</taxon>
        <taxon>Streptophyta</taxon>
        <taxon>Embryophyta</taxon>
        <taxon>Tracheophyta</taxon>
        <taxon>Spermatophyta</taxon>
        <taxon>Magnoliopsida</taxon>
        <taxon>eudicotyledons</taxon>
        <taxon>Gunneridae</taxon>
        <taxon>Pentapetalae</taxon>
        <taxon>asterids</taxon>
        <taxon>lamiids</taxon>
        <taxon>Solanales</taxon>
        <taxon>Solanaceae</taxon>
        <taxon>Solanoideae</taxon>
        <taxon>Solaneae</taxon>
        <taxon>Solanum</taxon>
    </lineage>
</organism>